<dbReference type="SUPFAM" id="SSF52047">
    <property type="entry name" value="RNI-like"/>
    <property type="match status" value="1"/>
</dbReference>
<evidence type="ECO:0000313" key="2">
    <source>
        <dbReference type="Proteomes" id="UP000613401"/>
    </source>
</evidence>
<name>A0A8H4FEV0_COLGL</name>
<organism evidence="1 2">
    <name type="scientific">Colletotrichum gloeosporioides</name>
    <name type="common">Anthracnose fungus</name>
    <name type="synonym">Glomerella cingulata</name>
    <dbReference type="NCBI Taxonomy" id="474922"/>
    <lineage>
        <taxon>Eukaryota</taxon>
        <taxon>Fungi</taxon>
        <taxon>Dikarya</taxon>
        <taxon>Ascomycota</taxon>
        <taxon>Pezizomycotina</taxon>
        <taxon>Sordariomycetes</taxon>
        <taxon>Hypocreomycetidae</taxon>
        <taxon>Glomerellales</taxon>
        <taxon>Glomerellaceae</taxon>
        <taxon>Colletotrichum</taxon>
        <taxon>Colletotrichum gloeosporioides species complex</taxon>
    </lineage>
</organism>
<dbReference type="InterPro" id="IPR032675">
    <property type="entry name" value="LRR_dom_sf"/>
</dbReference>
<proteinExistence type="predicted"/>
<reference evidence="1" key="1">
    <citation type="journal article" date="2020" name="Phytopathology">
        <title>Genome sequence and comparative analysis of Colletotrichum gloeosporioides isolated from Liriodendron leaves.</title>
        <authorList>
            <person name="Fu F.F."/>
            <person name="Hao Z."/>
            <person name="Wang P."/>
            <person name="Lu Y."/>
            <person name="Xue L.J."/>
            <person name="Wei G."/>
            <person name="Tian Y."/>
            <person name="Baishi H."/>
            <person name="Xu H."/>
            <person name="Shi J."/>
            <person name="Cheng T."/>
            <person name="Wang G."/>
            <person name="Yi Y."/>
            <person name="Chen J."/>
        </authorList>
    </citation>
    <scope>NUCLEOTIDE SEQUENCE</scope>
    <source>
        <strain evidence="1">Lc1</strain>
    </source>
</reference>
<dbReference type="Proteomes" id="UP000613401">
    <property type="component" value="Unassembled WGS sequence"/>
</dbReference>
<dbReference type="EMBL" id="WVTB01000083">
    <property type="protein sequence ID" value="KAF3799772.1"/>
    <property type="molecule type" value="Genomic_DNA"/>
</dbReference>
<comment type="caution">
    <text evidence="1">The sequence shown here is derived from an EMBL/GenBank/DDBJ whole genome shotgun (WGS) entry which is preliminary data.</text>
</comment>
<dbReference type="AlphaFoldDB" id="A0A8H4FEV0"/>
<protein>
    <recommendedName>
        <fullName evidence="3">F-box domain-containing protein</fullName>
    </recommendedName>
</protein>
<evidence type="ECO:0000313" key="1">
    <source>
        <dbReference type="EMBL" id="KAF3799772.1"/>
    </source>
</evidence>
<keyword evidence="2" id="KW-1185">Reference proteome</keyword>
<evidence type="ECO:0008006" key="3">
    <source>
        <dbReference type="Google" id="ProtNLM"/>
    </source>
</evidence>
<dbReference type="RefSeq" id="XP_045258932.1">
    <property type="nucleotide sequence ID" value="XM_045401148.1"/>
</dbReference>
<gene>
    <name evidence="1" type="ORF">GCG54_00001019</name>
</gene>
<reference evidence="1" key="2">
    <citation type="submission" date="2020-03" db="EMBL/GenBank/DDBJ databases">
        <authorList>
            <person name="Fu F.-F."/>
            <person name="Chen J."/>
        </authorList>
    </citation>
    <scope>NUCLEOTIDE SEQUENCE</scope>
    <source>
        <strain evidence="1">Lc1</strain>
    </source>
</reference>
<accession>A0A8H4FEV0</accession>
<sequence>MALSRRIDFKFRRGIIPFSISFRPVISPTTGTIMPSAASQNLSVNALDEGPGLMDMPVEIVLEVIKMCHKNRDHGSDPFAPRKYRNTTLELSMTCSALREICIPLLFRKVRIYRAEYRAIQPLRAMLLNNRIQRAIRALRYCKITVHPGRESPNVSVLAMALCQALDSMVNVQELVLDLPSQETLVTHLRSFIEHSMLQLPDVKKASFARSSDLPEHAVRVFPSLQVLNVGLSDRPIQSLGRCFKTASRLREVEIRKIDWTPKTLQSLIAMLGGLPKLESLVIMGSLRNVRVSELVSRFSPLEQLRHLTLTAEQQISRDVDDNGEVNWDFVESLLHSHQYNEDLPANALAIFKACPSLQSVCLVRDFTARNFVPVIDDDDEIVDVKLEGRYNRSSGSGYWNPNGLIVNDLALA</sequence>
<dbReference type="Gene3D" id="3.80.10.10">
    <property type="entry name" value="Ribonuclease Inhibitor"/>
    <property type="match status" value="1"/>
</dbReference>
<dbReference type="GeneID" id="69008190"/>